<dbReference type="KEGG" id="mmob:F6R98_01125"/>
<keyword evidence="2" id="KW-0521">NADP</keyword>
<dbReference type="EMBL" id="CP044205">
    <property type="protein sequence ID" value="QFY41398.1"/>
    <property type="molecule type" value="Genomic_DNA"/>
</dbReference>
<dbReference type="PANTHER" id="PTHR43150:SF2">
    <property type="entry name" value="HYPERKINETIC, ISOFORM M"/>
    <property type="match status" value="1"/>
</dbReference>
<dbReference type="OrthoDB" id="9772407at2"/>
<gene>
    <name evidence="5" type="ORF">F6R98_01125</name>
</gene>
<protein>
    <submittedName>
        <fullName evidence="5">Aldo/keto reductase</fullName>
    </submittedName>
</protein>
<dbReference type="InterPro" id="IPR023210">
    <property type="entry name" value="NADP_OxRdtase_dom"/>
</dbReference>
<name>A0A5Q0BGZ6_9GAMM</name>
<feature type="domain" description="NADP-dependent oxidoreductase" evidence="4">
    <location>
        <begin position="19"/>
        <end position="306"/>
    </location>
</feature>
<sequence length="308" mass="34758">MQYTKLGNSGLTISLLSMGAMNTSSAGEKLKIFDCAYESGVNYFDTADVYENGESEIFLGKFLSSKERSKLIIGSKAFFKKGDSVLEKGLSRKNIIHSVNTSLSRLNTDYLDIFYCHRYDDSTPAEETITTIQNLINNGKILYWGISSFSAYQLCEFYFKARELGCDLPIAGQYAYNLFNDDIKNLKETISKLNIGIIGYYPLSQGILSGKYNTKSIDRESRASNEFLKQKMWDFNEEKLNKAKEFSNLAKKLNYSPSALALKWCLSNSIVSSVLSDVSKIEQLVENLGFLSINMNQELTTEIESLFK</sequence>
<dbReference type="PRINTS" id="PR00069">
    <property type="entry name" value="ALDKETRDTASE"/>
</dbReference>
<evidence type="ECO:0000313" key="5">
    <source>
        <dbReference type="EMBL" id="QFY41398.1"/>
    </source>
</evidence>
<evidence type="ECO:0000256" key="1">
    <source>
        <dbReference type="ARBA" id="ARBA00006515"/>
    </source>
</evidence>
<dbReference type="GO" id="GO:0016491">
    <property type="term" value="F:oxidoreductase activity"/>
    <property type="evidence" value="ECO:0007669"/>
    <property type="project" value="UniProtKB-KW"/>
</dbReference>
<dbReference type="InterPro" id="IPR036812">
    <property type="entry name" value="NAD(P)_OxRdtase_dom_sf"/>
</dbReference>
<dbReference type="Pfam" id="PF00248">
    <property type="entry name" value="Aldo_ket_red"/>
    <property type="match status" value="1"/>
</dbReference>
<proteinExistence type="inferred from homology"/>
<dbReference type="SUPFAM" id="SSF51430">
    <property type="entry name" value="NAD(P)-linked oxidoreductase"/>
    <property type="match status" value="1"/>
</dbReference>
<dbReference type="InterPro" id="IPR020471">
    <property type="entry name" value="AKR"/>
</dbReference>
<dbReference type="Gene3D" id="3.20.20.100">
    <property type="entry name" value="NADP-dependent oxidoreductase domain"/>
    <property type="match status" value="1"/>
</dbReference>
<dbReference type="InParanoid" id="A0A5Q0BGZ6"/>
<reference evidence="5 6" key="1">
    <citation type="submission" date="2019-09" db="EMBL/GenBank/DDBJ databases">
        <title>Ecophysiology of the spiral-shaped methanotroph Methylospira mobilis as revealed by the complete genome sequence.</title>
        <authorList>
            <person name="Oshkin I.Y."/>
            <person name="Dedysh S.N."/>
            <person name="Miroshnikov K."/>
            <person name="Danilova O.V."/>
            <person name="Hakobyan A."/>
            <person name="Liesack W."/>
        </authorList>
    </citation>
    <scope>NUCLEOTIDE SEQUENCE [LARGE SCALE GENOMIC DNA]</scope>
    <source>
        <strain evidence="5 6">Shm1</strain>
    </source>
</reference>
<dbReference type="PANTHER" id="PTHR43150">
    <property type="entry name" value="HYPERKINETIC, ISOFORM M"/>
    <property type="match status" value="1"/>
</dbReference>
<keyword evidence="6" id="KW-1185">Reference proteome</keyword>
<dbReference type="Proteomes" id="UP000325755">
    <property type="component" value="Chromosome"/>
</dbReference>
<dbReference type="InterPro" id="IPR005399">
    <property type="entry name" value="K_chnl_volt-dep_bsu_KCNAB-rel"/>
</dbReference>
<evidence type="ECO:0000256" key="2">
    <source>
        <dbReference type="ARBA" id="ARBA00022857"/>
    </source>
</evidence>
<dbReference type="RefSeq" id="WP_153247378.1">
    <property type="nucleotide sequence ID" value="NZ_CP044205.1"/>
</dbReference>
<accession>A0A5Q0BGZ6</accession>
<keyword evidence="3" id="KW-0560">Oxidoreductase</keyword>
<dbReference type="AlphaFoldDB" id="A0A5Q0BGZ6"/>
<evidence type="ECO:0000313" key="6">
    <source>
        <dbReference type="Proteomes" id="UP000325755"/>
    </source>
</evidence>
<comment type="similarity">
    <text evidence="1">Belongs to the shaker potassium channel beta subunit family.</text>
</comment>
<organism evidence="5 6">
    <name type="scientific">Candidatus Methylospira mobilis</name>
    <dbReference type="NCBI Taxonomy" id="1808979"/>
    <lineage>
        <taxon>Bacteria</taxon>
        <taxon>Pseudomonadati</taxon>
        <taxon>Pseudomonadota</taxon>
        <taxon>Gammaproteobacteria</taxon>
        <taxon>Methylococcales</taxon>
        <taxon>Methylococcaceae</taxon>
        <taxon>Candidatus Methylospira</taxon>
    </lineage>
</organism>
<dbReference type="FunCoup" id="A0A5Q0BGZ6">
    <property type="interactions" value="326"/>
</dbReference>
<evidence type="ECO:0000259" key="4">
    <source>
        <dbReference type="Pfam" id="PF00248"/>
    </source>
</evidence>
<evidence type="ECO:0000256" key="3">
    <source>
        <dbReference type="ARBA" id="ARBA00023002"/>
    </source>
</evidence>